<evidence type="ECO:0000313" key="6">
    <source>
        <dbReference type="Proteomes" id="UP000663852"/>
    </source>
</evidence>
<dbReference type="Proteomes" id="UP000663828">
    <property type="component" value="Unassembled WGS sequence"/>
</dbReference>
<feature type="signal peptide" evidence="2">
    <location>
        <begin position="1"/>
        <end position="21"/>
    </location>
</feature>
<proteinExistence type="predicted"/>
<feature type="chain" id="PRO_5036228818" description="Envelope fusion glycoprotein" evidence="2">
    <location>
        <begin position="22"/>
        <end position="559"/>
    </location>
</feature>
<reference evidence="4" key="1">
    <citation type="submission" date="2021-02" db="EMBL/GenBank/DDBJ databases">
        <authorList>
            <person name="Nowell W R."/>
        </authorList>
    </citation>
    <scope>NUCLEOTIDE SEQUENCE</scope>
</reference>
<keyword evidence="1" id="KW-0472">Membrane</keyword>
<evidence type="ECO:0000313" key="5">
    <source>
        <dbReference type="Proteomes" id="UP000663828"/>
    </source>
</evidence>
<evidence type="ECO:0000313" key="4">
    <source>
        <dbReference type="EMBL" id="CAF1498187.1"/>
    </source>
</evidence>
<evidence type="ECO:0008006" key="7">
    <source>
        <dbReference type="Google" id="ProtNLM"/>
    </source>
</evidence>
<organism evidence="4 6">
    <name type="scientific">Adineta ricciae</name>
    <name type="common">Rotifer</name>
    <dbReference type="NCBI Taxonomy" id="249248"/>
    <lineage>
        <taxon>Eukaryota</taxon>
        <taxon>Metazoa</taxon>
        <taxon>Spiralia</taxon>
        <taxon>Gnathifera</taxon>
        <taxon>Rotifera</taxon>
        <taxon>Eurotatoria</taxon>
        <taxon>Bdelloidea</taxon>
        <taxon>Adinetida</taxon>
        <taxon>Adinetidae</taxon>
        <taxon>Adineta</taxon>
    </lineage>
</organism>
<name>A0A815T4C5_ADIRI</name>
<evidence type="ECO:0000256" key="2">
    <source>
        <dbReference type="SAM" id="SignalP"/>
    </source>
</evidence>
<dbReference type="EMBL" id="CAJNOR010000499">
    <property type="protein sequence ID" value="CAF0931792.1"/>
    <property type="molecule type" value="Genomic_DNA"/>
</dbReference>
<evidence type="ECO:0000313" key="3">
    <source>
        <dbReference type="EMBL" id="CAF0931792.1"/>
    </source>
</evidence>
<dbReference type="EMBL" id="CAJNOJ010000620">
    <property type="protein sequence ID" value="CAF1498187.1"/>
    <property type="molecule type" value="Genomic_DNA"/>
</dbReference>
<keyword evidence="2" id="KW-0732">Signal</keyword>
<feature type="transmembrane region" description="Helical" evidence="1">
    <location>
        <begin position="525"/>
        <end position="548"/>
    </location>
</feature>
<gene>
    <name evidence="4" type="ORF">EDS130_LOCUS42459</name>
    <name evidence="3" type="ORF">XAT740_LOCUS9621</name>
</gene>
<dbReference type="AlphaFoldDB" id="A0A815T4C5"/>
<comment type="caution">
    <text evidence="4">The sequence shown here is derived from an EMBL/GenBank/DDBJ whole genome shotgun (WGS) entry which is preliminary data.</text>
</comment>
<sequence>MRFNVKIDCFLLVLFSQHILGYFNDILTKNVTIAHPETGLFLSYVGLYRPSDAIVHNTAIFPMTVATCHFLPLSAALHIPACNITIKRHKRLLTDIISLGIGVTSLAMTTANSIQISNLNHQVALVEKSLSEFSHTMKIHGAQLAKIQETQIQLAEELQITQRAINAIIPILDWHSQNIEVIKFSMEKIHTQFQHSFLYLAIKQIFRNQLTLDFLSPDDLHNVIYDVMIQGNLTFTSEYGSLPLAQIITNLLVRQQVDFIPSSRYETKSPDEIGRLVITSYFAVPQREHTSFHVYKLLPIPFVHQNKTMQLTQIPQYWAVNTLDNTTMEWHDSQASGCDLQAMATCRDNPPILSMSDRTCLAQILGGLPLSKCQTALVAPEPFFLRQLRDNLWVISSPEPLHCLKILSAEHSALRQQTWNINSQLLLPPVALVNVTPGYTIACPGFTLVGHHIPSSAPSLVVLYNNSLLSNNISIVNIDRYLRENTSWFSVKSREQKIDDIIKRMHEPIAVPVSEHPKFHLNHTWYFGASVFSWIFIGLILFVIYYVYRFKRKQILQNI</sequence>
<evidence type="ECO:0000256" key="1">
    <source>
        <dbReference type="SAM" id="Phobius"/>
    </source>
</evidence>
<dbReference type="OrthoDB" id="10052301at2759"/>
<keyword evidence="1" id="KW-0812">Transmembrane</keyword>
<keyword evidence="5" id="KW-1185">Reference proteome</keyword>
<keyword evidence="1" id="KW-1133">Transmembrane helix</keyword>
<accession>A0A815T4C5</accession>
<protein>
    <recommendedName>
        <fullName evidence="7">Envelope fusion glycoprotein</fullName>
    </recommendedName>
</protein>
<dbReference type="Proteomes" id="UP000663852">
    <property type="component" value="Unassembled WGS sequence"/>
</dbReference>